<dbReference type="PANTHER" id="PTHR31351">
    <property type="entry name" value="EXPRESSED PROTEIN"/>
    <property type="match status" value="1"/>
</dbReference>
<sequence>MEELHRTVGPGRSVSFKTQQYQSTNRVSLLARKTMYVKIPHSAILAMKFLCRSWSPSASNFQQMFTSTGVSPSHNNWSSAKQDEKLDDELSSGELEDPKLEIQEVMNEFPLQSRSSTSSRGSWWGSKSLTSLLRQHRLKKKEDIRIHTASVHAALSVTRLAAAIASVAAAKSGIESVEVGEDGNPIIISDILASAAYLVAAVCAEAAESLGAHTTHVSSAINSGLAIQTTGDMITLTADAATCLRGAAALKARATAESYVLKTRNLLEVKGELSVVTPSGSTRYGWASIYSKHSQLMLSIQKKHLGFLATRKEYKIFRVKEGEQEAQGSGNFSICLRSNSGDIKLLFKDENQTLVWTSSISKLLQMHS</sequence>
<dbReference type="AlphaFoldDB" id="A0A498IUG6"/>
<reference evidence="4 5" key="1">
    <citation type="submission" date="2018-10" db="EMBL/GenBank/DDBJ databases">
        <title>A high-quality apple genome assembly.</title>
        <authorList>
            <person name="Hu J."/>
        </authorList>
    </citation>
    <scope>NUCLEOTIDE SEQUENCE [LARGE SCALE GENOMIC DNA]</scope>
    <source>
        <strain evidence="5">cv. HFTH1</strain>
        <tissue evidence="4">Young leaf</tissue>
    </source>
</reference>
<evidence type="ECO:0000259" key="2">
    <source>
        <dbReference type="Pfam" id="PF05703"/>
    </source>
</evidence>
<dbReference type="PANTHER" id="PTHR31351:SF30">
    <property type="entry name" value="VAN3-BINDING PROTEIN-LIKE"/>
    <property type="match status" value="1"/>
</dbReference>
<evidence type="ECO:0000256" key="1">
    <source>
        <dbReference type="SAM" id="MobiDB-lite"/>
    </source>
</evidence>
<feature type="domain" description="VAN3-binding protein-like auxin canalisation" evidence="2">
    <location>
        <begin position="70"/>
        <end position="257"/>
    </location>
</feature>
<feature type="compositionally biased region" description="Polar residues" evidence="1">
    <location>
        <begin position="69"/>
        <end position="80"/>
    </location>
</feature>
<evidence type="ECO:0000259" key="3">
    <source>
        <dbReference type="Pfam" id="PF08458"/>
    </source>
</evidence>
<dbReference type="Proteomes" id="UP000290289">
    <property type="component" value="Chromosome 10"/>
</dbReference>
<keyword evidence="5" id="KW-1185">Reference proteome</keyword>
<organism evidence="4 5">
    <name type="scientific">Malus domestica</name>
    <name type="common">Apple</name>
    <name type="synonym">Pyrus malus</name>
    <dbReference type="NCBI Taxonomy" id="3750"/>
    <lineage>
        <taxon>Eukaryota</taxon>
        <taxon>Viridiplantae</taxon>
        <taxon>Streptophyta</taxon>
        <taxon>Embryophyta</taxon>
        <taxon>Tracheophyta</taxon>
        <taxon>Spermatophyta</taxon>
        <taxon>Magnoliopsida</taxon>
        <taxon>eudicotyledons</taxon>
        <taxon>Gunneridae</taxon>
        <taxon>Pentapetalae</taxon>
        <taxon>rosids</taxon>
        <taxon>fabids</taxon>
        <taxon>Rosales</taxon>
        <taxon>Rosaceae</taxon>
        <taxon>Amygdaloideae</taxon>
        <taxon>Maleae</taxon>
        <taxon>Malus</taxon>
    </lineage>
</organism>
<gene>
    <name evidence="4" type="ORF">DVH24_022232</name>
</gene>
<feature type="region of interest" description="Disordered" evidence="1">
    <location>
        <begin position="69"/>
        <end position="92"/>
    </location>
</feature>
<dbReference type="InterPro" id="IPR008546">
    <property type="entry name" value="VAN3-bd-like_auxin_canal"/>
</dbReference>
<evidence type="ECO:0000313" key="4">
    <source>
        <dbReference type="EMBL" id="RXH86959.1"/>
    </source>
</evidence>
<proteinExistence type="predicted"/>
<feature type="domain" description="Pleckstrin-like plant" evidence="3">
    <location>
        <begin position="272"/>
        <end position="366"/>
    </location>
</feature>
<comment type="caution">
    <text evidence="4">The sequence shown here is derived from an EMBL/GenBank/DDBJ whole genome shotgun (WGS) entry which is preliminary data.</text>
</comment>
<dbReference type="InterPro" id="IPR013666">
    <property type="entry name" value="PH_pln"/>
</dbReference>
<dbReference type="GO" id="GO:0009734">
    <property type="term" value="P:auxin-activated signaling pathway"/>
    <property type="evidence" value="ECO:0007669"/>
    <property type="project" value="TreeGrafter"/>
</dbReference>
<dbReference type="InterPro" id="IPR040269">
    <property type="entry name" value="VAB"/>
</dbReference>
<accession>A0A498IUG6</accession>
<evidence type="ECO:0000313" key="5">
    <source>
        <dbReference type="Proteomes" id="UP000290289"/>
    </source>
</evidence>
<name>A0A498IUG6_MALDO</name>
<evidence type="ECO:0008006" key="6">
    <source>
        <dbReference type="Google" id="ProtNLM"/>
    </source>
</evidence>
<protein>
    <recommendedName>
        <fullName evidence="6">PH domain-containing protein</fullName>
    </recommendedName>
</protein>
<dbReference type="GO" id="GO:0010087">
    <property type="term" value="P:phloem or xylem histogenesis"/>
    <property type="evidence" value="ECO:0007669"/>
    <property type="project" value="TreeGrafter"/>
</dbReference>
<dbReference type="Pfam" id="PF08458">
    <property type="entry name" value="PH_2"/>
    <property type="match status" value="1"/>
</dbReference>
<dbReference type="GO" id="GO:0010305">
    <property type="term" value="P:leaf vascular tissue pattern formation"/>
    <property type="evidence" value="ECO:0007669"/>
    <property type="project" value="TreeGrafter"/>
</dbReference>
<dbReference type="EMBL" id="RDQH01000336">
    <property type="protein sequence ID" value="RXH86959.1"/>
    <property type="molecule type" value="Genomic_DNA"/>
</dbReference>
<dbReference type="Pfam" id="PF05703">
    <property type="entry name" value="Auxin_canalis"/>
    <property type="match status" value="1"/>
</dbReference>